<evidence type="ECO:0000256" key="1">
    <source>
        <dbReference type="ARBA" id="ARBA00007401"/>
    </source>
</evidence>
<organism evidence="9 10">
    <name type="scientific">Belliella marina</name>
    <dbReference type="NCBI Taxonomy" id="1644146"/>
    <lineage>
        <taxon>Bacteria</taxon>
        <taxon>Pseudomonadati</taxon>
        <taxon>Bacteroidota</taxon>
        <taxon>Cytophagia</taxon>
        <taxon>Cytophagales</taxon>
        <taxon>Cyclobacteriaceae</taxon>
        <taxon>Belliella</taxon>
    </lineage>
</organism>
<dbReference type="Pfam" id="PF00703">
    <property type="entry name" value="Glyco_hydro_2"/>
    <property type="match status" value="1"/>
</dbReference>
<dbReference type="InterPro" id="IPR006103">
    <property type="entry name" value="Glyco_hydro_2_cat"/>
</dbReference>
<dbReference type="InterPro" id="IPR006104">
    <property type="entry name" value="Glyco_hydro_2_N"/>
</dbReference>
<dbReference type="InterPro" id="IPR032311">
    <property type="entry name" value="DUF4982"/>
</dbReference>
<gene>
    <name evidence="9" type="ORF">ACFSKL_08125</name>
</gene>
<reference evidence="10" key="1">
    <citation type="journal article" date="2019" name="Int. J. Syst. Evol. Microbiol.">
        <title>The Global Catalogue of Microorganisms (GCM) 10K type strain sequencing project: providing services to taxonomists for standard genome sequencing and annotation.</title>
        <authorList>
            <consortium name="The Broad Institute Genomics Platform"/>
            <consortium name="The Broad Institute Genome Sequencing Center for Infectious Disease"/>
            <person name="Wu L."/>
            <person name="Ma J."/>
        </authorList>
    </citation>
    <scope>NUCLEOTIDE SEQUENCE [LARGE SCALE GENOMIC DNA]</scope>
    <source>
        <strain evidence="10">CGMCC 1.15180</strain>
    </source>
</reference>
<dbReference type="PROSITE" id="PS00608">
    <property type="entry name" value="GLYCOSYL_HYDROL_F2_2"/>
    <property type="match status" value="1"/>
</dbReference>
<dbReference type="GO" id="GO:0016787">
    <property type="term" value="F:hydrolase activity"/>
    <property type="evidence" value="ECO:0007669"/>
    <property type="project" value="UniProtKB-KW"/>
</dbReference>
<evidence type="ECO:0000259" key="4">
    <source>
        <dbReference type="Pfam" id="PF00703"/>
    </source>
</evidence>
<evidence type="ECO:0000259" key="6">
    <source>
        <dbReference type="Pfam" id="PF02837"/>
    </source>
</evidence>
<dbReference type="PANTHER" id="PTHR42732">
    <property type="entry name" value="BETA-GALACTOSIDASE"/>
    <property type="match status" value="1"/>
</dbReference>
<dbReference type="Pfam" id="PF02836">
    <property type="entry name" value="Glyco_hydro_2_C"/>
    <property type="match status" value="1"/>
</dbReference>
<dbReference type="InterPro" id="IPR036156">
    <property type="entry name" value="Beta-gal/glucu_dom_sf"/>
</dbReference>
<feature type="domain" description="Glycoside hydrolase family 2" evidence="8">
    <location>
        <begin position="685"/>
        <end position="780"/>
    </location>
</feature>
<name>A0ABW4VM42_9BACT</name>
<dbReference type="InterPro" id="IPR013783">
    <property type="entry name" value="Ig-like_fold"/>
</dbReference>
<dbReference type="PANTHER" id="PTHR42732:SF1">
    <property type="entry name" value="BETA-MANNOSIDASE"/>
    <property type="match status" value="1"/>
</dbReference>
<evidence type="ECO:0000259" key="8">
    <source>
        <dbReference type="Pfam" id="PF18565"/>
    </source>
</evidence>
<evidence type="ECO:0000313" key="9">
    <source>
        <dbReference type="EMBL" id="MFD2034751.1"/>
    </source>
</evidence>
<feature type="domain" description="Glycosyl hydrolases family 2 sugar binding" evidence="6">
    <location>
        <begin position="30"/>
        <end position="177"/>
    </location>
</feature>
<keyword evidence="10" id="KW-1185">Reference proteome</keyword>
<dbReference type="InterPro" id="IPR023232">
    <property type="entry name" value="Glyco_hydro_2_AS"/>
</dbReference>
<evidence type="ECO:0000256" key="2">
    <source>
        <dbReference type="ARBA" id="ARBA00022801"/>
    </source>
</evidence>
<dbReference type="Pfam" id="PF18565">
    <property type="entry name" value="Glyco_hydro2_C5"/>
    <property type="match status" value="1"/>
</dbReference>
<dbReference type="InterPro" id="IPR017853">
    <property type="entry name" value="GH"/>
</dbReference>
<dbReference type="Gene3D" id="2.60.40.10">
    <property type="entry name" value="Immunoglobulins"/>
    <property type="match status" value="3"/>
</dbReference>
<evidence type="ECO:0000259" key="5">
    <source>
        <dbReference type="Pfam" id="PF02836"/>
    </source>
</evidence>
<feature type="domain" description="Glycoside hydrolase family 2 catalytic" evidence="5">
    <location>
        <begin position="301"/>
        <end position="452"/>
    </location>
</feature>
<evidence type="ECO:0000259" key="7">
    <source>
        <dbReference type="Pfam" id="PF16355"/>
    </source>
</evidence>
<dbReference type="SUPFAM" id="SSF51445">
    <property type="entry name" value="(Trans)glycosidases"/>
    <property type="match status" value="1"/>
</dbReference>
<dbReference type="Gene3D" id="2.60.120.260">
    <property type="entry name" value="Galactose-binding domain-like"/>
    <property type="match status" value="1"/>
</dbReference>
<dbReference type="InterPro" id="IPR006101">
    <property type="entry name" value="Glyco_hydro_2"/>
</dbReference>
<keyword evidence="2 9" id="KW-0378">Hydrolase</keyword>
<dbReference type="InterPro" id="IPR051913">
    <property type="entry name" value="GH2_Domain-Containing"/>
</dbReference>
<dbReference type="EMBL" id="JBHUHR010000022">
    <property type="protein sequence ID" value="MFD2034751.1"/>
    <property type="molecule type" value="Genomic_DNA"/>
</dbReference>
<dbReference type="InterPro" id="IPR040605">
    <property type="entry name" value="Glyco_hydro2_dom5"/>
</dbReference>
<dbReference type="Pfam" id="PF16355">
    <property type="entry name" value="DUF4982"/>
    <property type="match status" value="1"/>
</dbReference>
<accession>A0ABW4VM42</accession>
<dbReference type="SUPFAM" id="SSF49373">
    <property type="entry name" value="Invasin/intimin cell-adhesion fragments"/>
    <property type="match status" value="1"/>
</dbReference>
<dbReference type="InterPro" id="IPR008979">
    <property type="entry name" value="Galactose-bd-like_sf"/>
</dbReference>
<feature type="domain" description="DUF4982" evidence="7">
    <location>
        <begin position="612"/>
        <end position="671"/>
    </location>
</feature>
<evidence type="ECO:0000313" key="10">
    <source>
        <dbReference type="Proteomes" id="UP001597361"/>
    </source>
</evidence>
<dbReference type="SUPFAM" id="SSF49303">
    <property type="entry name" value="beta-Galactosidase/glucuronidase domain"/>
    <property type="match status" value="1"/>
</dbReference>
<feature type="domain" description="Glycoside hydrolase family 2 immunoglobulin-like beta-sandwich" evidence="4">
    <location>
        <begin position="191"/>
        <end position="294"/>
    </location>
</feature>
<comment type="similarity">
    <text evidence="1">Belongs to the glycosyl hydrolase 2 family.</text>
</comment>
<proteinExistence type="inferred from homology"/>
<dbReference type="InterPro" id="IPR008964">
    <property type="entry name" value="Invasin/intimin_cell_adhesion"/>
</dbReference>
<dbReference type="Gene3D" id="3.20.20.80">
    <property type="entry name" value="Glycosidases"/>
    <property type="match status" value="1"/>
</dbReference>
<evidence type="ECO:0000256" key="3">
    <source>
        <dbReference type="ARBA" id="ARBA00023295"/>
    </source>
</evidence>
<protein>
    <submittedName>
        <fullName evidence="9">Glycoside hydrolase family 2 TIM barrel-domain containing protein</fullName>
    </submittedName>
</protein>
<keyword evidence="3" id="KW-0326">Glycosidase</keyword>
<dbReference type="SUPFAM" id="SSF49785">
    <property type="entry name" value="Galactose-binding domain-like"/>
    <property type="match status" value="1"/>
</dbReference>
<dbReference type="RefSeq" id="WP_376885187.1">
    <property type="nucleotide sequence ID" value="NZ_JBHUHR010000022.1"/>
</dbReference>
<sequence>MKYIYTIIFLLISGVSLAQGPREKKNFDFDWKFSLEDVTEAKKTDFDDSNWQKVQLPHDWSIKQQVSRENAGKGWMEGAMGFFPGGIGWYRKSFTVPGTYKNRKVVIQFDGVYHQSDVYINGKHLGFHPYGYTTFEYDLSPYLNYGGENLISVRVDHSDSPSSRWYSGSGIYRHVWLKVTDQVHVATWGTYITTPDISGKEAKVNIATTIDNATQSPAEVLVENRIVDEQGKKVAEGKSKLEIGKSKQETLQQSLKLREPRLWSIEEPYLYKMETTVKVNGKTVDSYTTPFGVREIRFDPDKGFFLNGKNIKMKGMNLHPDAGSLGTAVPDKSYLRRLQILKEYGVNAIRCSHNPPSSEFLDMCDSLGFVVIDEAFDKWKSMYYEKYFEDWWQCDMEAMILRDRNHPSIVLWSIGNETDEQYDISGEGTARAIMLRDYVHGLDPSRLVTAALRPDQERRHNINDFAQSLDVVGYNYQEPWLKDEKEQFPDRIIYVSEAFSYYRGRKDKFKAFDPVNPWYDVANNDFVFGQFLWPGVDYLGESRGWPSIGRVNGLFDVCMFEKPAAAFHRSVWNDEPMVRIAVADQSLDMDTGKPHWSWPFLADHWNFPQYEGHIIKVETTTNCDSVEVILNDESLGIRKTTDFPNNTIEWHVPYEKGKIVAKGYMTGREVASYELKTAGKPAQILLSADRTQISADGQDLSHIAIRIVDEKGVVVPDADRTITVEVSGKGKLLGLDNGDLRDPFTGNSISTYFGKALLTVQSDRSKGHITVIVRSEGLPETIFRITTE</sequence>
<comment type="caution">
    <text evidence="9">The sequence shown here is derived from an EMBL/GenBank/DDBJ whole genome shotgun (WGS) entry which is preliminary data.</text>
</comment>
<dbReference type="Pfam" id="PF02837">
    <property type="entry name" value="Glyco_hydro_2_N"/>
    <property type="match status" value="1"/>
</dbReference>
<dbReference type="InterPro" id="IPR006102">
    <property type="entry name" value="Ig-like_GH2"/>
</dbReference>
<dbReference type="PRINTS" id="PR00132">
    <property type="entry name" value="GLHYDRLASE2"/>
</dbReference>
<dbReference type="Proteomes" id="UP001597361">
    <property type="component" value="Unassembled WGS sequence"/>
</dbReference>